<keyword evidence="2" id="KW-1185">Reference proteome</keyword>
<accession>A0A075AV35</accession>
<proteinExistence type="predicted"/>
<organism evidence="1 2">
    <name type="scientific">Rozella allomycis (strain CSF55)</name>
    <dbReference type="NCBI Taxonomy" id="988480"/>
    <lineage>
        <taxon>Eukaryota</taxon>
        <taxon>Fungi</taxon>
        <taxon>Fungi incertae sedis</taxon>
        <taxon>Cryptomycota</taxon>
        <taxon>Cryptomycota incertae sedis</taxon>
        <taxon>Rozella</taxon>
    </lineage>
</organism>
<dbReference type="EMBL" id="KE560985">
    <property type="protein sequence ID" value="EPZ34156.1"/>
    <property type="molecule type" value="Genomic_DNA"/>
</dbReference>
<dbReference type="HOGENOM" id="CLU_2428305_0_0_1"/>
<evidence type="ECO:0000313" key="2">
    <source>
        <dbReference type="Proteomes" id="UP000030755"/>
    </source>
</evidence>
<name>A0A075AV35_ROZAC</name>
<sequence>MIKIKEKNENKEERNGRNDVIKEANLLEACIERSPSVNLETFKLCQTPLTFYANSAKLRPYGISSEKLKCDEAYLMVSREESGYKKRSENK</sequence>
<reference evidence="1 2" key="1">
    <citation type="journal article" date="2013" name="Curr. Biol.">
        <title>Shared signatures of parasitism and phylogenomics unite Cryptomycota and microsporidia.</title>
        <authorList>
            <person name="James T.Y."/>
            <person name="Pelin A."/>
            <person name="Bonen L."/>
            <person name="Ahrendt S."/>
            <person name="Sain D."/>
            <person name="Corradi N."/>
            <person name="Stajich J.E."/>
        </authorList>
    </citation>
    <scope>NUCLEOTIDE SEQUENCE [LARGE SCALE GENOMIC DNA]</scope>
    <source>
        <strain evidence="1 2">CSF55</strain>
    </source>
</reference>
<gene>
    <name evidence="1" type="ORF">O9G_005979</name>
</gene>
<protein>
    <submittedName>
        <fullName evidence="1">Uncharacterized protein</fullName>
    </submittedName>
</protein>
<dbReference type="Proteomes" id="UP000030755">
    <property type="component" value="Unassembled WGS sequence"/>
</dbReference>
<evidence type="ECO:0000313" key="1">
    <source>
        <dbReference type="EMBL" id="EPZ34156.1"/>
    </source>
</evidence>
<dbReference type="AlphaFoldDB" id="A0A075AV35"/>